<sequence length="195" mass="22139">MTVIRIILSISCFIILAGCSDTFLRAMDEFNAGMGGQRTCTREAPYETDSYKGYSYKTGGLCNIWQGQIINRSNYTVRCTNTIGGRRANTIIASPRQTTELKQIGHMSGGSLNYTCNNWARSAYVWKKYPKRNYQIILKMSSGKQYMTIRNTANSNKRCYLKNSNKQILVEGRVNSGQMLQWVPTPNNNFYSNCV</sequence>
<dbReference type="AlphaFoldDB" id="A0A1B3BB05"/>
<reference evidence="2" key="1">
    <citation type="submission" date="2015-08" db="EMBL/GenBank/DDBJ databases">
        <authorList>
            <person name="Kim K.M."/>
        </authorList>
    </citation>
    <scope>NUCLEOTIDE SEQUENCE [LARGE SCALE GENOMIC DNA]</scope>
    <source>
        <strain evidence="2">KCTC 23892</strain>
    </source>
</reference>
<dbReference type="KEGG" id="ksd:KS2013_1263"/>
<evidence type="ECO:0008006" key="3">
    <source>
        <dbReference type="Google" id="ProtNLM"/>
    </source>
</evidence>
<dbReference type="STRING" id="1144748.KS2013_1263"/>
<dbReference type="EMBL" id="CP012418">
    <property type="protein sequence ID" value="AOE49980.1"/>
    <property type="molecule type" value="Genomic_DNA"/>
</dbReference>
<accession>A0A1B3BB05</accession>
<name>A0A1B3BB05_9GAMM</name>
<keyword evidence="2" id="KW-1185">Reference proteome</keyword>
<evidence type="ECO:0000313" key="1">
    <source>
        <dbReference type="EMBL" id="AOE49980.1"/>
    </source>
</evidence>
<protein>
    <recommendedName>
        <fullName evidence="3">Lipoprotein</fullName>
    </recommendedName>
</protein>
<gene>
    <name evidence="1" type="ORF">KS2013_1263</name>
</gene>
<dbReference type="PROSITE" id="PS51257">
    <property type="entry name" value="PROKAR_LIPOPROTEIN"/>
    <property type="match status" value="1"/>
</dbReference>
<proteinExistence type="predicted"/>
<organism evidence="1 2">
    <name type="scientific">Kangiella sediminilitoris</name>
    <dbReference type="NCBI Taxonomy" id="1144748"/>
    <lineage>
        <taxon>Bacteria</taxon>
        <taxon>Pseudomonadati</taxon>
        <taxon>Pseudomonadota</taxon>
        <taxon>Gammaproteobacteria</taxon>
        <taxon>Kangiellales</taxon>
        <taxon>Kangiellaceae</taxon>
        <taxon>Kangiella</taxon>
    </lineage>
</organism>
<dbReference type="RefSeq" id="WP_068991322.1">
    <property type="nucleotide sequence ID" value="NZ_CP012418.1"/>
</dbReference>
<evidence type="ECO:0000313" key="2">
    <source>
        <dbReference type="Proteomes" id="UP000094147"/>
    </source>
</evidence>
<dbReference type="Proteomes" id="UP000094147">
    <property type="component" value="Chromosome"/>
</dbReference>
<dbReference type="OrthoDB" id="6193887at2"/>